<keyword evidence="2" id="KW-1185">Reference proteome</keyword>
<keyword evidence="1" id="KW-0032">Aminotransferase</keyword>
<dbReference type="OrthoDB" id="6622555at2"/>
<dbReference type="AlphaFoldDB" id="A0A4R3Z3Q0"/>
<sequence length="338" mass="35840">MTENEILIPFAQGVLEQGNALAGTCERTLEWLNTLDLDAMRLGTVLFAGIGASYALLASPVYELRAAGIRALRSNGDDMPDATPPLADWYFGVSQSGRSPEVVRVLEQLPKERRLALVNQAQSPLEKASGNTLWLGTLIDSSMSSVALIATSVSLGLLTDALIGRDNLAGWRQLAELLATLRPKADAVIARFVSSLNQVGCIDIVGGASSLSAAEQGALLLREGPKAAAMGMGTRHYLHGMTDAVGNTAHVLIGGEREVLLARQMAAFDVPVLLITDTPQTLPGVETLTLPALPPSQRLVLELLAMELLTIQLGVLLGRDINAGIVERLDTKIIGDKP</sequence>
<dbReference type="SUPFAM" id="SSF53697">
    <property type="entry name" value="SIS domain"/>
    <property type="match status" value="1"/>
</dbReference>
<dbReference type="EMBL" id="SMCR01000001">
    <property type="protein sequence ID" value="TCV99678.1"/>
    <property type="molecule type" value="Genomic_DNA"/>
</dbReference>
<proteinExistence type="predicted"/>
<keyword evidence="1" id="KW-0808">Transferase</keyword>
<evidence type="ECO:0000313" key="1">
    <source>
        <dbReference type="EMBL" id="TCV99678.1"/>
    </source>
</evidence>
<dbReference type="Proteomes" id="UP000295719">
    <property type="component" value="Unassembled WGS sequence"/>
</dbReference>
<dbReference type="InterPro" id="IPR046348">
    <property type="entry name" value="SIS_dom_sf"/>
</dbReference>
<protein>
    <submittedName>
        <fullName evidence="1">Glucosamine--fructose-6-phosphate aminotransferase (Isomerizing)</fullName>
    </submittedName>
</protein>
<accession>A0A4R3Z3Q0</accession>
<dbReference type="GO" id="GO:1901135">
    <property type="term" value="P:carbohydrate derivative metabolic process"/>
    <property type="evidence" value="ECO:0007669"/>
    <property type="project" value="InterPro"/>
</dbReference>
<evidence type="ECO:0000313" key="2">
    <source>
        <dbReference type="Proteomes" id="UP000295719"/>
    </source>
</evidence>
<name>A0A4R3Z3Q0_9GAMM</name>
<dbReference type="RefSeq" id="WP_131863234.1">
    <property type="nucleotide sequence ID" value="NZ_SMCR01000001.1"/>
</dbReference>
<dbReference type="GO" id="GO:0097367">
    <property type="term" value="F:carbohydrate derivative binding"/>
    <property type="evidence" value="ECO:0007669"/>
    <property type="project" value="InterPro"/>
</dbReference>
<gene>
    <name evidence="1" type="ORF">EDC52_10110</name>
</gene>
<reference evidence="1 2" key="1">
    <citation type="submission" date="2019-03" db="EMBL/GenBank/DDBJ databases">
        <title>Genomic Encyclopedia of Type Strains, Phase IV (KMG-IV): sequencing the most valuable type-strain genomes for metagenomic binning, comparative biology and taxonomic classification.</title>
        <authorList>
            <person name="Goeker M."/>
        </authorList>
    </citation>
    <scope>NUCLEOTIDE SEQUENCE [LARGE SCALE GENOMIC DNA]</scope>
    <source>
        <strain evidence="1 2">DSM 19580</strain>
    </source>
</reference>
<dbReference type="GO" id="GO:0008483">
    <property type="term" value="F:transaminase activity"/>
    <property type="evidence" value="ECO:0007669"/>
    <property type="project" value="UniProtKB-KW"/>
</dbReference>
<organism evidence="1 2">
    <name type="scientific">Biostraticola tofi</name>
    <dbReference type="NCBI Taxonomy" id="466109"/>
    <lineage>
        <taxon>Bacteria</taxon>
        <taxon>Pseudomonadati</taxon>
        <taxon>Pseudomonadota</taxon>
        <taxon>Gammaproteobacteria</taxon>
        <taxon>Enterobacterales</taxon>
        <taxon>Bruguierivoracaceae</taxon>
        <taxon>Biostraticola</taxon>
    </lineage>
</organism>
<comment type="caution">
    <text evidence="1">The sequence shown here is derived from an EMBL/GenBank/DDBJ whole genome shotgun (WGS) entry which is preliminary data.</text>
</comment>
<dbReference type="Gene3D" id="3.40.50.10490">
    <property type="entry name" value="Glucose-6-phosphate isomerase like protein, domain 1"/>
    <property type="match status" value="2"/>
</dbReference>